<proteinExistence type="predicted"/>
<organism evidence="3 4">
    <name type="scientific">Pseudoruegeria aquimaris</name>
    <dbReference type="NCBI Taxonomy" id="393663"/>
    <lineage>
        <taxon>Bacteria</taxon>
        <taxon>Pseudomonadati</taxon>
        <taxon>Pseudomonadota</taxon>
        <taxon>Alphaproteobacteria</taxon>
        <taxon>Rhodobacterales</taxon>
        <taxon>Roseobacteraceae</taxon>
        <taxon>Pseudoruegeria</taxon>
    </lineage>
</organism>
<dbReference type="InterPro" id="IPR000572">
    <property type="entry name" value="OxRdtase_Mopterin-bd_dom"/>
</dbReference>
<evidence type="ECO:0000259" key="2">
    <source>
        <dbReference type="Pfam" id="PF00174"/>
    </source>
</evidence>
<evidence type="ECO:0000256" key="1">
    <source>
        <dbReference type="SAM" id="SignalP"/>
    </source>
</evidence>
<dbReference type="InterPro" id="IPR036374">
    <property type="entry name" value="OxRdtase_Mopterin-bd_sf"/>
</dbReference>
<feature type="domain" description="Oxidoreductase molybdopterin-binding" evidence="2">
    <location>
        <begin position="81"/>
        <end position="149"/>
    </location>
</feature>
<evidence type="ECO:0000313" key="4">
    <source>
        <dbReference type="Proteomes" id="UP000193409"/>
    </source>
</evidence>
<feature type="signal peptide" evidence="1">
    <location>
        <begin position="1"/>
        <end position="29"/>
    </location>
</feature>
<dbReference type="EMBL" id="FWFQ01000002">
    <property type="protein sequence ID" value="SLN16708.1"/>
    <property type="molecule type" value="Genomic_DNA"/>
</dbReference>
<evidence type="ECO:0000313" key="3">
    <source>
        <dbReference type="EMBL" id="SLN16708.1"/>
    </source>
</evidence>
<dbReference type="SUPFAM" id="SSF56524">
    <property type="entry name" value="Oxidoreductase molybdopterin-binding domain"/>
    <property type="match status" value="1"/>
</dbReference>
<dbReference type="RefSeq" id="WP_245824416.1">
    <property type="nucleotide sequence ID" value="NZ_FWFQ01000002.1"/>
</dbReference>
<name>A0A1Y5RGJ0_9RHOB</name>
<protein>
    <submittedName>
        <fullName evidence="3">Oxidoreductase molybdopterin binding domain protein</fullName>
    </submittedName>
</protein>
<reference evidence="3 4" key="1">
    <citation type="submission" date="2017-03" db="EMBL/GenBank/DDBJ databases">
        <authorList>
            <person name="Afonso C.L."/>
            <person name="Miller P.J."/>
            <person name="Scott M.A."/>
            <person name="Spackman E."/>
            <person name="Goraichik I."/>
            <person name="Dimitrov K.M."/>
            <person name="Suarez D.L."/>
            <person name="Swayne D.E."/>
        </authorList>
    </citation>
    <scope>NUCLEOTIDE SEQUENCE [LARGE SCALE GENOMIC DNA]</scope>
    <source>
        <strain evidence="3 4">CECT 7680</strain>
    </source>
</reference>
<dbReference type="Gene3D" id="3.90.420.10">
    <property type="entry name" value="Oxidoreductase, molybdopterin-binding domain"/>
    <property type="match status" value="1"/>
</dbReference>
<keyword evidence="4" id="KW-1185">Reference proteome</keyword>
<gene>
    <name evidence="3" type="ORF">PSA7680_00484</name>
</gene>
<dbReference type="AlphaFoldDB" id="A0A1Y5RGJ0"/>
<accession>A0A1Y5RGJ0</accession>
<feature type="chain" id="PRO_5013119679" evidence="1">
    <location>
        <begin position="30"/>
        <end position="176"/>
    </location>
</feature>
<sequence>MMSALQKTGLRTHVLGGVVAVMAAASAWAGELPEPGGEVILTVSGAIGTTNAEGAARFDLAMLMEMEKQEFTTTTIWTDTADTYTGVALKTLLDELDAQGTTIKASAINDYTIEIPVDSLTDSYPIVAYHRNGEEMPVRNKGPLWVIYPYDSSKELQSEVIYSRSIWQLDRLEVTN</sequence>
<keyword evidence="1" id="KW-0732">Signal</keyword>
<dbReference type="Pfam" id="PF00174">
    <property type="entry name" value="Oxidored_molyb"/>
    <property type="match status" value="1"/>
</dbReference>
<dbReference type="Proteomes" id="UP000193409">
    <property type="component" value="Unassembled WGS sequence"/>
</dbReference>